<dbReference type="AlphaFoldDB" id="A0AAU7DEC9"/>
<organism evidence="1">
    <name type="scientific">Telmatobacter sp. DSM 110680</name>
    <dbReference type="NCBI Taxonomy" id="3036704"/>
    <lineage>
        <taxon>Bacteria</taxon>
        <taxon>Pseudomonadati</taxon>
        <taxon>Acidobacteriota</taxon>
        <taxon>Terriglobia</taxon>
        <taxon>Terriglobales</taxon>
        <taxon>Acidobacteriaceae</taxon>
        <taxon>Telmatobacter</taxon>
    </lineage>
</organism>
<name>A0AAU7DEC9_9BACT</name>
<evidence type="ECO:0000313" key="1">
    <source>
        <dbReference type="EMBL" id="XBH16034.1"/>
    </source>
</evidence>
<reference evidence="1" key="1">
    <citation type="submission" date="2023-03" db="EMBL/GenBank/DDBJ databases">
        <title>Edaphobacter sp.</title>
        <authorList>
            <person name="Huber K.J."/>
            <person name="Papendorf J."/>
            <person name="Pilke C."/>
            <person name="Bunk B."/>
            <person name="Sproeer C."/>
            <person name="Pester M."/>
        </authorList>
    </citation>
    <scope>NUCLEOTIDE SEQUENCE</scope>
    <source>
        <strain evidence="1">DSM 110680</strain>
    </source>
</reference>
<protein>
    <submittedName>
        <fullName evidence="1">Uncharacterized protein</fullName>
    </submittedName>
</protein>
<proteinExistence type="predicted"/>
<gene>
    <name evidence="1" type="ORF">P8935_15830</name>
</gene>
<dbReference type="EMBL" id="CP121196">
    <property type="protein sequence ID" value="XBH16034.1"/>
    <property type="molecule type" value="Genomic_DNA"/>
</dbReference>
<sequence>MISSRETVMLSGTLRGATHEASCIVRAIKVSLPNLDIWEYVSAAIERAPSELPDGPYNVSFEGRTMKVKKVAGNWVMGAF</sequence>
<dbReference type="RefSeq" id="WP_348261265.1">
    <property type="nucleotide sequence ID" value="NZ_CP121196.1"/>
</dbReference>
<accession>A0AAU7DEC9</accession>